<proteinExistence type="predicted"/>
<evidence type="ECO:0000313" key="2">
    <source>
        <dbReference type="EnsemblPlants" id="OGLUM03G29410.1"/>
    </source>
</evidence>
<dbReference type="EnsemblPlants" id="OGLUM03G29410.1">
    <property type="protein sequence ID" value="OGLUM03G29410.1"/>
    <property type="gene ID" value="OGLUM03G29410"/>
</dbReference>
<feature type="chain" id="PRO_5002352056" evidence="1">
    <location>
        <begin position="37"/>
        <end position="135"/>
    </location>
</feature>
<dbReference type="Gramene" id="OGLUM03G29410.1">
    <property type="protein sequence ID" value="OGLUM03G29410.1"/>
    <property type="gene ID" value="OGLUM03G29410"/>
</dbReference>
<keyword evidence="1" id="KW-0732">Signal</keyword>
<dbReference type="HOGENOM" id="CLU_138203_0_0_1"/>
<sequence>MAAAGRGGDRTRQRDLLLVVVLVVHVVARLPGVVKAADVVVVSAGNVPAASHLLTAIHHHPLRALAAAPRHAAPGPPPLVPSRLRGRLCRPNSPQRPNSATFTFVVAAGGLDGDDGDRASVAWWRLARRRRAGPA</sequence>
<dbReference type="Proteomes" id="UP000026961">
    <property type="component" value="Chromosome 3"/>
</dbReference>
<name>A0A0D9ZBG2_9ORYZ</name>
<evidence type="ECO:0000313" key="3">
    <source>
        <dbReference type="Proteomes" id="UP000026961"/>
    </source>
</evidence>
<dbReference type="AlphaFoldDB" id="A0A0D9ZBG2"/>
<keyword evidence="3" id="KW-1185">Reference proteome</keyword>
<protein>
    <submittedName>
        <fullName evidence="2">Uncharacterized protein</fullName>
    </submittedName>
</protein>
<evidence type="ECO:0000256" key="1">
    <source>
        <dbReference type="SAM" id="SignalP"/>
    </source>
</evidence>
<reference evidence="2" key="1">
    <citation type="submission" date="2015-04" db="UniProtKB">
        <authorList>
            <consortium name="EnsemblPlants"/>
        </authorList>
    </citation>
    <scope>IDENTIFICATION</scope>
</reference>
<accession>A0A0D9ZBG2</accession>
<organism evidence="2">
    <name type="scientific">Oryza glumipatula</name>
    <dbReference type="NCBI Taxonomy" id="40148"/>
    <lineage>
        <taxon>Eukaryota</taxon>
        <taxon>Viridiplantae</taxon>
        <taxon>Streptophyta</taxon>
        <taxon>Embryophyta</taxon>
        <taxon>Tracheophyta</taxon>
        <taxon>Spermatophyta</taxon>
        <taxon>Magnoliopsida</taxon>
        <taxon>Liliopsida</taxon>
        <taxon>Poales</taxon>
        <taxon>Poaceae</taxon>
        <taxon>BOP clade</taxon>
        <taxon>Oryzoideae</taxon>
        <taxon>Oryzeae</taxon>
        <taxon>Oryzinae</taxon>
        <taxon>Oryza</taxon>
    </lineage>
</organism>
<feature type="signal peptide" evidence="1">
    <location>
        <begin position="1"/>
        <end position="36"/>
    </location>
</feature>
<reference evidence="2" key="2">
    <citation type="submission" date="2018-05" db="EMBL/GenBank/DDBJ databases">
        <title>OgluRS3 (Oryza glumaepatula Reference Sequence Version 3).</title>
        <authorList>
            <person name="Zhang J."/>
            <person name="Kudrna D."/>
            <person name="Lee S."/>
            <person name="Talag J."/>
            <person name="Welchert J."/>
            <person name="Wing R.A."/>
        </authorList>
    </citation>
    <scope>NUCLEOTIDE SEQUENCE [LARGE SCALE GENOMIC DNA]</scope>
</reference>